<dbReference type="Pfam" id="PF02926">
    <property type="entry name" value="THUMP"/>
    <property type="match status" value="1"/>
</dbReference>
<keyword evidence="4" id="KW-1185">Reference proteome</keyword>
<dbReference type="RefSeq" id="XP_013784763.1">
    <property type="nucleotide sequence ID" value="XM_013929309.2"/>
</dbReference>
<feature type="domain" description="THUMP" evidence="3">
    <location>
        <begin position="129"/>
        <end position="244"/>
    </location>
</feature>
<dbReference type="PANTHER" id="PTHR13452">
    <property type="entry name" value="THUMP DOMAIN CONTAINING PROTEIN 1-RELATED"/>
    <property type="match status" value="1"/>
</dbReference>
<dbReference type="Proteomes" id="UP000694941">
    <property type="component" value="Unplaced"/>
</dbReference>
<dbReference type="PANTHER" id="PTHR13452:SF10">
    <property type="entry name" value="THUMP DOMAIN-CONTAINING PROTEIN 1"/>
    <property type="match status" value="1"/>
</dbReference>
<proteinExistence type="predicted"/>
<evidence type="ECO:0000313" key="4">
    <source>
        <dbReference type="Proteomes" id="UP000694941"/>
    </source>
</evidence>
<organism evidence="4 5">
    <name type="scientific">Limulus polyphemus</name>
    <name type="common">Atlantic horseshoe crab</name>
    <dbReference type="NCBI Taxonomy" id="6850"/>
    <lineage>
        <taxon>Eukaryota</taxon>
        <taxon>Metazoa</taxon>
        <taxon>Ecdysozoa</taxon>
        <taxon>Arthropoda</taxon>
        <taxon>Chelicerata</taxon>
        <taxon>Merostomata</taxon>
        <taxon>Xiphosura</taxon>
        <taxon>Limulidae</taxon>
        <taxon>Limulus</taxon>
    </lineage>
</organism>
<keyword evidence="1" id="KW-0694">RNA-binding</keyword>
<reference evidence="5" key="1">
    <citation type="submission" date="2025-08" db="UniProtKB">
        <authorList>
            <consortium name="RefSeq"/>
        </authorList>
    </citation>
    <scope>IDENTIFICATION</scope>
    <source>
        <tissue evidence="5">Muscle</tissue>
    </source>
</reference>
<feature type="region of interest" description="Disordered" evidence="2">
    <location>
        <begin position="1"/>
        <end position="28"/>
    </location>
</feature>
<dbReference type="Gene3D" id="3.30.2300.10">
    <property type="entry name" value="THUMP superfamily"/>
    <property type="match status" value="1"/>
</dbReference>
<evidence type="ECO:0000313" key="5">
    <source>
        <dbReference type="RefSeq" id="XP_013784763.1"/>
    </source>
</evidence>
<evidence type="ECO:0000256" key="1">
    <source>
        <dbReference type="PROSITE-ProRule" id="PRU00529"/>
    </source>
</evidence>
<dbReference type="PROSITE" id="PS51165">
    <property type="entry name" value="THUMP"/>
    <property type="match status" value="1"/>
</dbReference>
<protein>
    <submittedName>
        <fullName evidence="5">THUMP domain-containing protein 1-like</fullName>
    </submittedName>
</protein>
<accession>A0ABM1BM39</accession>
<feature type="region of interest" description="Disordered" evidence="2">
    <location>
        <begin position="271"/>
        <end position="338"/>
    </location>
</feature>
<dbReference type="SUPFAM" id="SSF143437">
    <property type="entry name" value="THUMP domain-like"/>
    <property type="match status" value="1"/>
</dbReference>
<dbReference type="GeneID" id="106468866"/>
<evidence type="ECO:0000259" key="3">
    <source>
        <dbReference type="PROSITE" id="PS51165"/>
    </source>
</evidence>
<evidence type="ECO:0000256" key="2">
    <source>
        <dbReference type="SAM" id="MobiDB-lite"/>
    </source>
</evidence>
<feature type="compositionally biased region" description="Basic and acidic residues" evidence="2">
    <location>
        <begin position="299"/>
        <end position="311"/>
    </location>
</feature>
<dbReference type="SMART" id="SM00981">
    <property type="entry name" value="THUMP"/>
    <property type="match status" value="1"/>
</dbReference>
<sequence>MSDENKRGQKRKKKNYYRTLPKKGRRGHLEPGMKGFLVTCNNKERECIREAYNVLNEYADKIYGPEMCHGDVSDDHDIQDLLEKELQALQKTNKTERRFQQVDTNVKNCLFIETKVIDPCQLVSTILDDIRSTQKQKTRYLLRMIPVSATCKAFVENIKKSVSVVLDEYQDSWRRHVGEDNSSPSFAIIFKARHNNSLSREEVIRAVLQVTKVKKPDWQPDLKDPLLVILVEVVQSVCCLSILKNYFFFRKYNLIELLRSPCLQSLTREECTQGTEKQDTGQNEICVNEKTDMTGIESKQSELETSKDTGHSNDIPILDDTDSFKSPITSKGEKISDV</sequence>
<name>A0ABM1BM39_LIMPO</name>
<gene>
    <name evidence="5" type="primary">LOC106468866</name>
</gene>
<feature type="compositionally biased region" description="Basic residues" evidence="2">
    <location>
        <begin position="8"/>
        <end position="26"/>
    </location>
</feature>
<dbReference type="InterPro" id="IPR040183">
    <property type="entry name" value="THUMPD1-like"/>
</dbReference>
<dbReference type="InterPro" id="IPR004114">
    <property type="entry name" value="THUMP_dom"/>
</dbReference>
<dbReference type="CDD" id="cd11717">
    <property type="entry name" value="THUMP_THUMPD1_like"/>
    <property type="match status" value="1"/>
</dbReference>